<keyword evidence="2" id="KW-0238">DNA-binding</keyword>
<sequence length="336" mass="37638">MEAIRNVLVTDAAGAPSTRHRLVASTDWDQVQHWCRQVYMPYDAAPVGSFRQPDSVLDAIRIGHLTLSRFSYGIPVHLTGFSAEAGTGMVLTTLRGAIRHWSGGRGYSDTGIGEAFLVDNSRAHYGLDADPDHLQVNLTFHHDAMAALHERWFGQPADERMWAQPFRFGGAQSSWISLLTYVCRCITEMPEAVEHGPFGRHLEEMIGLHLLTLWRQQLEHPQPPTLHRLAPRHVLAAEHYMREHGWEVPTLSELARSAGVSVRTLSAAFREYRDCTPMQALREARFNGVRAELLVAPPGTAVREVAEAWGYVNLGLFAASYRQRFGELPSATLARR</sequence>
<dbReference type="PANTHER" id="PTHR46796">
    <property type="entry name" value="HTH-TYPE TRANSCRIPTIONAL ACTIVATOR RHAS-RELATED"/>
    <property type="match status" value="1"/>
</dbReference>
<keyword evidence="1" id="KW-0805">Transcription regulation</keyword>
<accession>A0ABM7YL10</accession>
<dbReference type="SMART" id="SM00342">
    <property type="entry name" value="HTH_ARAC"/>
    <property type="match status" value="1"/>
</dbReference>
<dbReference type="EMBL" id="AP025730">
    <property type="protein sequence ID" value="BDI05121.1"/>
    <property type="molecule type" value="Genomic_DNA"/>
</dbReference>
<dbReference type="PROSITE" id="PS01124">
    <property type="entry name" value="HTH_ARAC_FAMILY_2"/>
    <property type="match status" value="1"/>
</dbReference>
<evidence type="ECO:0000313" key="6">
    <source>
        <dbReference type="Proteomes" id="UP001057498"/>
    </source>
</evidence>
<organism evidence="5 6">
    <name type="scientific">Sphaerotilus microaerophilus</name>
    <dbReference type="NCBI Taxonomy" id="2914710"/>
    <lineage>
        <taxon>Bacteria</taxon>
        <taxon>Pseudomonadati</taxon>
        <taxon>Pseudomonadota</taxon>
        <taxon>Betaproteobacteria</taxon>
        <taxon>Burkholderiales</taxon>
        <taxon>Sphaerotilaceae</taxon>
        <taxon>Sphaerotilus</taxon>
    </lineage>
</organism>
<keyword evidence="3" id="KW-0804">Transcription</keyword>
<dbReference type="SUPFAM" id="SSF46689">
    <property type="entry name" value="Homeodomain-like"/>
    <property type="match status" value="1"/>
</dbReference>
<evidence type="ECO:0000256" key="1">
    <source>
        <dbReference type="ARBA" id="ARBA00023015"/>
    </source>
</evidence>
<proteinExistence type="predicted"/>
<dbReference type="Proteomes" id="UP001057498">
    <property type="component" value="Chromosome"/>
</dbReference>
<evidence type="ECO:0000259" key="4">
    <source>
        <dbReference type="PROSITE" id="PS01124"/>
    </source>
</evidence>
<gene>
    <name evidence="5" type="ORF">CATMQ487_20910</name>
</gene>
<dbReference type="PANTHER" id="PTHR46796:SF12">
    <property type="entry name" value="HTH-TYPE DNA-BINDING TRANSCRIPTIONAL ACTIVATOR EUTR"/>
    <property type="match status" value="1"/>
</dbReference>
<evidence type="ECO:0000256" key="2">
    <source>
        <dbReference type="ARBA" id="ARBA00023125"/>
    </source>
</evidence>
<dbReference type="Gene3D" id="1.10.10.60">
    <property type="entry name" value="Homeodomain-like"/>
    <property type="match status" value="1"/>
</dbReference>
<dbReference type="Pfam" id="PF12833">
    <property type="entry name" value="HTH_18"/>
    <property type="match status" value="1"/>
</dbReference>
<dbReference type="InterPro" id="IPR050204">
    <property type="entry name" value="AraC_XylS_family_regulators"/>
</dbReference>
<dbReference type="InterPro" id="IPR018060">
    <property type="entry name" value="HTH_AraC"/>
</dbReference>
<name>A0ABM7YL10_9BURK</name>
<evidence type="ECO:0000313" key="5">
    <source>
        <dbReference type="EMBL" id="BDI05121.1"/>
    </source>
</evidence>
<dbReference type="RefSeq" id="WP_251973182.1">
    <property type="nucleotide sequence ID" value="NZ_AP025730.1"/>
</dbReference>
<protein>
    <submittedName>
        <fullName evidence="5">AraC family transcriptional regulator</fullName>
    </submittedName>
</protein>
<reference evidence="5" key="1">
    <citation type="submission" date="2022-04" db="EMBL/GenBank/DDBJ databases">
        <title>Whole genome sequence of Sphaerotilus sp. FB-5.</title>
        <authorList>
            <person name="Takeda M."/>
            <person name="Narihara S."/>
            <person name="Akimoto M."/>
            <person name="Akimoto R."/>
            <person name="Nishiyashiki S."/>
            <person name="Murakami T."/>
        </authorList>
    </citation>
    <scope>NUCLEOTIDE SEQUENCE</scope>
    <source>
        <strain evidence="5">FB-5</strain>
    </source>
</reference>
<keyword evidence="6" id="KW-1185">Reference proteome</keyword>
<feature type="domain" description="HTH araC/xylS-type" evidence="4">
    <location>
        <begin position="235"/>
        <end position="335"/>
    </location>
</feature>
<dbReference type="InterPro" id="IPR009057">
    <property type="entry name" value="Homeodomain-like_sf"/>
</dbReference>
<evidence type="ECO:0000256" key="3">
    <source>
        <dbReference type="ARBA" id="ARBA00023163"/>
    </source>
</evidence>